<evidence type="ECO:0000313" key="2">
    <source>
        <dbReference type="EMBL" id="MBB3007431.1"/>
    </source>
</evidence>
<organism evidence="2 3">
    <name type="scientific">Cupriavidus alkaliphilus</name>
    <dbReference type="NCBI Taxonomy" id="942866"/>
    <lineage>
        <taxon>Bacteria</taxon>
        <taxon>Pseudomonadati</taxon>
        <taxon>Pseudomonadota</taxon>
        <taxon>Betaproteobacteria</taxon>
        <taxon>Burkholderiales</taxon>
        <taxon>Burkholderiaceae</taxon>
        <taxon>Cupriavidus</taxon>
    </lineage>
</organism>
<evidence type="ECO:0000313" key="3">
    <source>
        <dbReference type="Proteomes" id="UP000578036"/>
    </source>
</evidence>
<keyword evidence="3" id="KW-1185">Reference proteome</keyword>
<name>A0A7W4V991_9BURK</name>
<feature type="compositionally biased region" description="Low complexity" evidence="1">
    <location>
        <begin position="62"/>
        <end position="72"/>
    </location>
</feature>
<dbReference type="EMBL" id="JACHWF010000002">
    <property type="protein sequence ID" value="MBB3007431.1"/>
    <property type="molecule type" value="Genomic_DNA"/>
</dbReference>
<reference evidence="2 3" key="1">
    <citation type="submission" date="2020-08" db="EMBL/GenBank/DDBJ databases">
        <title>Genomic Encyclopedia of Type Strains, Phase IV (KMG-V): Genome sequencing to study the core and pangenomes of soil and plant-associated prokaryotes.</title>
        <authorList>
            <person name="Whitman W."/>
        </authorList>
    </citation>
    <scope>NUCLEOTIDE SEQUENCE [LARGE SCALE GENOMIC DNA]</scope>
    <source>
        <strain evidence="2 3">SLV-2362</strain>
    </source>
</reference>
<dbReference type="RefSeq" id="WP_373456671.1">
    <property type="nucleotide sequence ID" value="NZ_FMAD01000004.1"/>
</dbReference>
<feature type="region of interest" description="Disordered" evidence="1">
    <location>
        <begin position="55"/>
        <end position="91"/>
    </location>
</feature>
<protein>
    <submittedName>
        <fullName evidence="2">Uncharacterized protein</fullName>
    </submittedName>
</protein>
<dbReference type="AlphaFoldDB" id="A0A7W4V991"/>
<evidence type="ECO:0000256" key="1">
    <source>
        <dbReference type="SAM" id="MobiDB-lite"/>
    </source>
</evidence>
<gene>
    <name evidence="2" type="ORF">FHX61_002079</name>
</gene>
<dbReference type="Proteomes" id="UP000578036">
    <property type="component" value="Unassembled WGS sequence"/>
</dbReference>
<proteinExistence type="predicted"/>
<sequence length="112" mass="12295">MNRTTRECVMALISSLRANGPMPRHRLATASRLSAAELTRALKSARQMGVVAYEGEPELPPEAETPLVLTGRPLPPPRRVTPAPRDNTPHFEPLLDVWGIARPATMRRGHAS</sequence>
<comment type="caution">
    <text evidence="2">The sequence shown here is derived from an EMBL/GenBank/DDBJ whole genome shotgun (WGS) entry which is preliminary data.</text>
</comment>
<accession>A0A7W4V991</accession>